<gene>
    <name evidence="6" type="ORF">SH1V18_03960</name>
</gene>
<dbReference type="GO" id="GO:0042802">
    <property type="term" value="F:identical protein binding"/>
    <property type="evidence" value="ECO:0007669"/>
    <property type="project" value="UniProtKB-ARBA"/>
</dbReference>
<evidence type="ECO:0000313" key="6">
    <source>
        <dbReference type="EMBL" id="GKX27916.1"/>
    </source>
</evidence>
<dbReference type="GO" id="GO:0055086">
    <property type="term" value="P:nucleobase-containing small molecule metabolic process"/>
    <property type="evidence" value="ECO:0007669"/>
    <property type="project" value="UniProtKB-ARBA"/>
</dbReference>
<keyword evidence="2" id="KW-0479">Metal-binding</keyword>
<dbReference type="GO" id="GO:0008270">
    <property type="term" value="F:zinc ion binding"/>
    <property type="evidence" value="ECO:0007669"/>
    <property type="project" value="InterPro"/>
</dbReference>
<comment type="caution">
    <text evidence="6">The sequence shown here is derived from an EMBL/GenBank/DDBJ whole genome shotgun (WGS) entry which is preliminary data.</text>
</comment>
<dbReference type="Proteomes" id="UP001144256">
    <property type="component" value="Unassembled WGS sequence"/>
</dbReference>
<keyword evidence="4" id="KW-0862">Zinc</keyword>
<dbReference type="AlphaFoldDB" id="A0A9W6DD13"/>
<protein>
    <submittedName>
        <fullName evidence="6">Cytidine deaminase</fullName>
    </submittedName>
</protein>
<accession>A0A9W6DD13</accession>
<dbReference type="CDD" id="cd01283">
    <property type="entry name" value="cytidine_deaminase"/>
    <property type="match status" value="1"/>
</dbReference>
<dbReference type="Gene3D" id="3.40.140.10">
    <property type="entry name" value="Cytidine Deaminase, domain 2"/>
    <property type="match status" value="1"/>
</dbReference>
<evidence type="ECO:0000259" key="5">
    <source>
        <dbReference type="Pfam" id="PF00383"/>
    </source>
</evidence>
<evidence type="ECO:0000256" key="1">
    <source>
        <dbReference type="ARBA" id="ARBA00006576"/>
    </source>
</evidence>
<dbReference type="GO" id="GO:0072527">
    <property type="term" value="P:pyrimidine-containing compound metabolic process"/>
    <property type="evidence" value="ECO:0007669"/>
    <property type="project" value="UniProtKB-ARBA"/>
</dbReference>
<dbReference type="GO" id="GO:0004126">
    <property type="term" value="F:cytidine deaminase activity"/>
    <property type="evidence" value="ECO:0007669"/>
    <property type="project" value="UniProtKB-ARBA"/>
</dbReference>
<dbReference type="GO" id="GO:0005829">
    <property type="term" value="C:cytosol"/>
    <property type="evidence" value="ECO:0007669"/>
    <property type="project" value="TreeGrafter"/>
</dbReference>
<dbReference type="InterPro" id="IPR016193">
    <property type="entry name" value="Cytidine_deaminase-like"/>
</dbReference>
<dbReference type="InterPro" id="IPR050202">
    <property type="entry name" value="Cyt/Deoxycyt_deaminase"/>
</dbReference>
<dbReference type="PANTHER" id="PTHR11644">
    <property type="entry name" value="CYTIDINE DEAMINASE"/>
    <property type="match status" value="1"/>
</dbReference>
<feature type="domain" description="CMP/dCMP-type deaminase" evidence="5">
    <location>
        <begin position="25"/>
        <end position="99"/>
    </location>
</feature>
<evidence type="ECO:0000313" key="7">
    <source>
        <dbReference type="Proteomes" id="UP001144256"/>
    </source>
</evidence>
<evidence type="ECO:0000256" key="3">
    <source>
        <dbReference type="ARBA" id="ARBA00022801"/>
    </source>
</evidence>
<name>A0A9W6DD13_9FIRM</name>
<organism evidence="6 7">
    <name type="scientific">Vallitalea longa</name>
    <dbReference type="NCBI Taxonomy" id="2936439"/>
    <lineage>
        <taxon>Bacteria</taxon>
        <taxon>Bacillati</taxon>
        <taxon>Bacillota</taxon>
        <taxon>Clostridia</taxon>
        <taxon>Lachnospirales</taxon>
        <taxon>Vallitaleaceae</taxon>
        <taxon>Vallitalea</taxon>
    </lineage>
</organism>
<comment type="similarity">
    <text evidence="1">Belongs to the cytidine and deoxycytidylate deaminase family.</text>
</comment>
<dbReference type="PANTHER" id="PTHR11644:SF2">
    <property type="entry name" value="CYTIDINE DEAMINASE"/>
    <property type="match status" value="1"/>
</dbReference>
<dbReference type="Pfam" id="PF00383">
    <property type="entry name" value="dCMP_cyt_deam_1"/>
    <property type="match status" value="1"/>
</dbReference>
<dbReference type="RefSeq" id="WP_281811690.1">
    <property type="nucleotide sequence ID" value="NZ_BRLB01000001.1"/>
</dbReference>
<evidence type="ECO:0000256" key="2">
    <source>
        <dbReference type="ARBA" id="ARBA00022723"/>
    </source>
</evidence>
<keyword evidence="7" id="KW-1185">Reference proteome</keyword>
<dbReference type="SUPFAM" id="SSF53927">
    <property type="entry name" value="Cytidine deaminase-like"/>
    <property type="match status" value="1"/>
</dbReference>
<evidence type="ECO:0000256" key="4">
    <source>
        <dbReference type="ARBA" id="ARBA00022833"/>
    </source>
</evidence>
<sequence>MTFENLYNIAKETLNPRDLSDTSCCGSVAAAIESESGKIYTGVCIDAPSSMGFCAEHSAIAAMITAGENRIVKCISVYRDGSIFPPCGRCREFIFQIHKDNYKCEVMVAKDKVVTIKELLPYHDMN</sequence>
<proteinExistence type="inferred from homology"/>
<reference evidence="6" key="1">
    <citation type="submission" date="2022-06" db="EMBL/GenBank/DDBJ databases">
        <title>Vallitalea longa sp. nov., an anaerobic bacterium isolated from marine sediment.</title>
        <authorList>
            <person name="Hirano S."/>
            <person name="Terahara T."/>
            <person name="Mori K."/>
            <person name="Hamada M."/>
            <person name="Matsumoto R."/>
            <person name="Kobayashi T."/>
        </authorList>
    </citation>
    <scope>NUCLEOTIDE SEQUENCE</scope>
    <source>
        <strain evidence="6">SH18-1</strain>
    </source>
</reference>
<dbReference type="PROSITE" id="PS00903">
    <property type="entry name" value="CYT_DCMP_DEAMINASES_1"/>
    <property type="match status" value="1"/>
</dbReference>
<dbReference type="InterPro" id="IPR002125">
    <property type="entry name" value="CMP_dCMP_dom"/>
</dbReference>
<dbReference type="EMBL" id="BRLB01000001">
    <property type="protein sequence ID" value="GKX27916.1"/>
    <property type="molecule type" value="Genomic_DNA"/>
</dbReference>
<keyword evidence="3" id="KW-0378">Hydrolase</keyword>
<dbReference type="InterPro" id="IPR016192">
    <property type="entry name" value="APOBEC/CMP_deaminase_Zn-bd"/>
</dbReference>